<protein>
    <recommendedName>
        <fullName evidence="5">G-protein coupled receptors family 3 profile domain-containing protein</fullName>
    </recommendedName>
</protein>
<keyword evidence="2" id="KW-1133">Transmembrane helix</keyword>
<feature type="region of interest" description="Disordered" evidence="1">
    <location>
        <begin position="539"/>
        <end position="561"/>
    </location>
</feature>
<dbReference type="OrthoDB" id="3267487at2759"/>
<proteinExistence type="predicted"/>
<sequence>MQPSLPSPPRLSLGSDVRQSTPPPLMLRTFKELHCFSHQHLSVPSLRISWREHTLSLLKTFLVMDRGISIIPSPALQPNATFPVADTPIPVSFLSPTRTSNFLLASPSKCTDSLVIEISTTVTVSHFRRYYGDIPIDTFTPRYVALEDGSLANPPLLDDIKAASIKLAILSALFTFFLFNTFTAARYIYRGPVKNKTLFYLLLCSQSIGLAAIITMMFPFFETAADCKTVAIISRTLMITSYATLMTGILGVKAYRCLNNSRIVAITLVALRLAIFTMLAFDLSRLRSRRRLSAGCTVRPETTFLPILVTLQFGEALFICLCFLRAAWKASRRPMDHGRLSIQPTLDLKPYSERTSGHLQEPHARRGWWDYEPPQVIPAPSDYPHSFSDTFREACRGITSLFRRITFRQSLLGQQQLSDDAEKGISSSRSRRSSVVSRISKYMHRMSLFKKFLQDELLYTAFIAGFLLVTAVLMLVGTARKLVLPPPAWIAVNWGIASLFTMHSFDRVVRRHEQEALLQHPSTWDPIYRAEMEATRALRQDRARRAASTAPPSPRRLAWSDAPSVRIRSTKSILLPSRPHSPFPPALPDSSALSRSQSMASDAKSPISSIEHKTDRYHPSINSPQASPTFRGGSSPSINTESLNSPTSSEMHMLR</sequence>
<keyword evidence="2" id="KW-0472">Membrane</keyword>
<feature type="transmembrane region" description="Helical" evidence="2">
    <location>
        <begin position="198"/>
        <end position="220"/>
    </location>
</feature>
<feature type="transmembrane region" description="Helical" evidence="2">
    <location>
        <begin position="303"/>
        <end position="324"/>
    </location>
</feature>
<keyword evidence="4" id="KW-1185">Reference proteome</keyword>
<feature type="transmembrane region" description="Helical" evidence="2">
    <location>
        <begin position="167"/>
        <end position="189"/>
    </location>
</feature>
<evidence type="ECO:0000313" key="4">
    <source>
        <dbReference type="Proteomes" id="UP000813824"/>
    </source>
</evidence>
<name>A0A8K0UNI2_9AGAR</name>
<evidence type="ECO:0000256" key="2">
    <source>
        <dbReference type="SAM" id="Phobius"/>
    </source>
</evidence>
<gene>
    <name evidence="3" type="ORF">BXZ70DRAFT_938071</name>
</gene>
<accession>A0A8K0UNI2</accession>
<dbReference type="AlphaFoldDB" id="A0A8K0UNI2"/>
<feature type="compositionally biased region" description="Low complexity" evidence="1">
    <location>
        <begin position="590"/>
        <end position="601"/>
    </location>
</feature>
<organism evidence="3 4">
    <name type="scientific">Cristinia sonorae</name>
    <dbReference type="NCBI Taxonomy" id="1940300"/>
    <lineage>
        <taxon>Eukaryota</taxon>
        <taxon>Fungi</taxon>
        <taxon>Dikarya</taxon>
        <taxon>Basidiomycota</taxon>
        <taxon>Agaricomycotina</taxon>
        <taxon>Agaricomycetes</taxon>
        <taxon>Agaricomycetidae</taxon>
        <taxon>Agaricales</taxon>
        <taxon>Pleurotineae</taxon>
        <taxon>Stephanosporaceae</taxon>
        <taxon>Cristinia</taxon>
    </lineage>
</organism>
<feature type="transmembrane region" description="Helical" evidence="2">
    <location>
        <begin position="232"/>
        <end position="251"/>
    </location>
</feature>
<dbReference type="EMBL" id="JAEVFJ010000015">
    <property type="protein sequence ID" value="KAH8100620.1"/>
    <property type="molecule type" value="Genomic_DNA"/>
</dbReference>
<evidence type="ECO:0008006" key="5">
    <source>
        <dbReference type="Google" id="ProtNLM"/>
    </source>
</evidence>
<feature type="transmembrane region" description="Helical" evidence="2">
    <location>
        <begin position="457"/>
        <end position="476"/>
    </location>
</feature>
<keyword evidence="2" id="KW-0812">Transmembrane</keyword>
<feature type="compositionally biased region" description="Polar residues" evidence="1">
    <location>
        <begin position="620"/>
        <end position="655"/>
    </location>
</feature>
<feature type="region of interest" description="Disordered" evidence="1">
    <location>
        <begin position="1"/>
        <end position="20"/>
    </location>
</feature>
<evidence type="ECO:0000256" key="1">
    <source>
        <dbReference type="SAM" id="MobiDB-lite"/>
    </source>
</evidence>
<feature type="transmembrane region" description="Helical" evidence="2">
    <location>
        <begin position="263"/>
        <end position="283"/>
    </location>
</feature>
<reference evidence="3" key="1">
    <citation type="journal article" date="2021" name="New Phytol.">
        <title>Evolutionary innovations through gain and loss of genes in the ectomycorrhizal Boletales.</title>
        <authorList>
            <person name="Wu G."/>
            <person name="Miyauchi S."/>
            <person name="Morin E."/>
            <person name="Kuo A."/>
            <person name="Drula E."/>
            <person name="Varga T."/>
            <person name="Kohler A."/>
            <person name="Feng B."/>
            <person name="Cao Y."/>
            <person name="Lipzen A."/>
            <person name="Daum C."/>
            <person name="Hundley H."/>
            <person name="Pangilinan J."/>
            <person name="Johnson J."/>
            <person name="Barry K."/>
            <person name="LaButti K."/>
            <person name="Ng V."/>
            <person name="Ahrendt S."/>
            <person name="Min B."/>
            <person name="Choi I.G."/>
            <person name="Park H."/>
            <person name="Plett J.M."/>
            <person name="Magnuson J."/>
            <person name="Spatafora J.W."/>
            <person name="Nagy L.G."/>
            <person name="Henrissat B."/>
            <person name="Grigoriev I.V."/>
            <person name="Yang Z.L."/>
            <person name="Xu J."/>
            <person name="Martin F.M."/>
        </authorList>
    </citation>
    <scope>NUCLEOTIDE SEQUENCE</scope>
    <source>
        <strain evidence="3">KKN 215</strain>
    </source>
</reference>
<dbReference type="Proteomes" id="UP000813824">
    <property type="component" value="Unassembled WGS sequence"/>
</dbReference>
<evidence type="ECO:0000313" key="3">
    <source>
        <dbReference type="EMBL" id="KAH8100620.1"/>
    </source>
</evidence>
<feature type="region of interest" description="Disordered" evidence="1">
    <location>
        <begin position="573"/>
        <end position="655"/>
    </location>
</feature>
<comment type="caution">
    <text evidence="3">The sequence shown here is derived from an EMBL/GenBank/DDBJ whole genome shotgun (WGS) entry which is preliminary data.</text>
</comment>